<dbReference type="Proteomes" id="UP000199440">
    <property type="component" value="Unassembled WGS sequence"/>
</dbReference>
<protein>
    <submittedName>
        <fullName evidence="1">Uncharacterized protein</fullName>
    </submittedName>
</protein>
<evidence type="ECO:0000313" key="2">
    <source>
        <dbReference type="Proteomes" id="UP000199440"/>
    </source>
</evidence>
<dbReference type="EMBL" id="FNGV01000004">
    <property type="protein sequence ID" value="SDM03702.1"/>
    <property type="molecule type" value="Genomic_DNA"/>
</dbReference>
<organism evidence="1 2">
    <name type="scientific">Kriegella aquimaris</name>
    <dbReference type="NCBI Taxonomy" id="192904"/>
    <lineage>
        <taxon>Bacteria</taxon>
        <taxon>Pseudomonadati</taxon>
        <taxon>Bacteroidota</taxon>
        <taxon>Flavobacteriia</taxon>
        <taxon>Flavobacteriales</taxon>
        <taxon>Flavobacteriaceae</taxon>
        <taxon>Kriegella</taxon>
    </lineage>
</organism>
<dbReference type="AlphaFoldDB" id="A0A1G9PY01"/>
<evidence type="ECO:0000313" key="1">
    <source>
        <dbReference type="EMBL" id="SDM03702.1"/>
    </source>
</evidence>
<keyword evidence="2" id="KW-1185">Reference proteome</keyword>
<sequence>MFSKDVLIIKMKTIAILIMCFFSSFELFPQELNYTNNRLAVSFDGNSEPDAAYKWPTGDPDDWGALVASCAIIAKLGLQDILVHCSYNNFIDAPPGPDEENQLKISADGAIELWGFDESIFFDVTTQLKESKAQLAAEMGKSTADDPLYYIHAGLSEFIYQVVEKVIAEGNIEALNHVYLLSHSKFNENEIRRDYHRTWDDIRKLCDNRIKYKKIKDQNDKENPNNLWNSGKDFSVWYWMRDHPDRTIKWMYSRLKAHSGKVADISDCGMFYYLLVGDDNGNPQKFRDFIEGGIN</sequence>
<name>A0A1G9PY01_9FLAO</name>
<dbReference type="STRING" id="192904.SAMN04488514_104213"/>
<proteinExistence type="predicted"/>
<gene>
    <name evidence="1" type="ORF">SAMN04488514_104213</name>
</gene>
<reference evidence="1 2" key="1">
    <citation type="submission" date="2016-10" db="EMBL/GenBank/DDBJ databases">
        <authorList>
            <person name="de Groot N.N."/>
        </authorList>
    </citation>
    <scope>NUCLEOTIDE SEQUENCE [LARGE SCALE GENOMIC DNA]</scope>
    <source>
        <strain evidence="1 2">DSM 19886</strain>
    </source>
</reference>
<accession>A0A1G9PY01</accession>